<sequence length="114" mass="12546">MLLVAALSFGITVREGALKFTVVTKTKNTASSLTSLSPEGSGLLQGLKTIWYICGTCRRKKWFKSSKVILVLQWSCFTPVFTFRCCSLHGLPSANEYDCVGLVGGRQNHQIVDE</sequence>
<evidence type="ECO:0000313" key="2">
    <source>
        <dbReference type="Proteomes" id="UP000243686"/>
    </source>
</evidence>
<reference evidence="1 2" key="1">
    <citation type="submission" date="2015-03" db="EMBL/GenBank/DDBJ databases">
        <title>Draft genome of the nematode, Opisthorchis viverrini.</title>
        <authorList>
            <person name="Mitreva M."/>
        </authorList>
    </citation>
    <scope>NUCLEOTIDE SEQUENCE [LARGE SCALE GENOMIC DNA]</scope>
    <source>
        <strain evidence="1">Khon Kaen</strain>
    </source>
</reference>
<keyword evidence="2" id="KW-1185">Reference proteome</keyword>
<accession>A0A1S8WLQ6</accession>
<dbReference type="Proteomes" id="UP000243686">
    <property type="component" value="Unassembled WGS sequence"/>
</dbReference>
<evidence type="ECO:0000313" key="1">
    <source>
        <dbReference type="EMBL" id="OON15355.1"/>
    </source>
</evidence>
<protein>
    <submittedName>
        <fullName evidence="1">Uncharacterized protein</fullName>
    </submittedName>
</protein>
<gene>
    <name evidence="1" type="ORF">X801_08847</name>
</gene>
<name>A0A1S8WLQ6_OPIVI</name>
<dbReference type="AlphaFoldDB" id="A0A1S8WLQ6"/>
<dbReference type="EMBL" id="KV905534">
    <property type="protein sequence ID" value="OON15355.1"/>
    <property type="molecule type" value="Genomic_DNA"/>
</dbReference>
<proteinExistence type="predicted"/>
<organism evidence="1 2">
    <name type="scientific">Opisthorchis viverrini</name>
    <name type="common">Southeast Asian liver fluke</name>
    <dbReference type="NCBI Taxonomy" id="6198"/>
    <lineage>
        <taxon>Eukaryota</taxon>
        <taxon>Metazoa</taxon>
        <taxon>Spiralia</taxon>
        <taxon>Lophotrochozoa</taxon>
        <taxon>Platyhelminthes</taxon>
        <taxon>Trematoda</taxon>
        <taxon>Digenea</taxon>
        <taxon>Opisthorchiida</taxon>
        <taxon>Opisthorchiata</taxon>
        <taxon>Opisthorchiidae</taxon>
        <taxon>Opisthorchis</taxon>
    </lineage>
</organism>